<dbReference type="OrthoDB" id="9758211at2"/>
<dbReference type="InterPro" id="IPR051928">
    <property type="entry name" value="NorD/CobT"/>
</dbReference>
<dbReference type="RefSeq" id="WP_074905027.1">
    <property type="nucleotide sequence ID" value="NZ_FOUB01000015.1"/>
</dbReference>
<keyword evidence="3" id="KW-1185">Reference proteome</keyword>
<protein>
    <submittedName>
        <fullName evidence="2">von Willebrand factor type A domain-containing protein</fullName>
    </submittedName>
</protein>
<dbReference type="PROSITE" id="PS50234">
    <property type="entry name" value="VWFA"/>
    <property type="match status" value="1"/>
</dbReference>
<dbReference type="InterPro" id="IPR002035">
    <property type="entry name" value="VWF_A"/>
</dbReference>
<dbReference type="PANTHER" id="PTHR41248:SF1">
    <property type="entry name" value="NORD PROTEIN"/>
    <property type="match status" value="1"/>
</dbReference>
<dbReference type="SUPFAM" id="SSF53300">
    <property type="entry name" value="vWA-like"/>
    <property type="match status" value="1"/>
</dbReference>
<dbReference type="PANTHER" id="PTHR41248">
    <property type="entry name" value="NORD PROTEIN"/>
    <property type="match status" value="1"/>
</dbReference>
<dbReference type="EMBL" id="FOUB01000015">
    <property type="protein sequence ID" value="SFM15926.1"/>
    <property type="molecule type" value="Genomic_DNA"/>
</dbReference>
<dbReference type="SMART" id="SM00327">
    <property type="entry name" value="VWA"/>
    <property type="match status" value="1"/>
</dbReference>
<sequence length="775" mass="88009">MSVNLTDYKELLESLPSESMSLLENTWHDATKVFSPRGLDNYLKGAAALQGLGRGRSLVDTWVDEAPQVAKEVGEDVISDLATTALMLASKTSGAVIELILATAATAAKRLGDADLFRNYLQFVNTLVAQAPRGVRPMLDKLDVLLGQLTLGGLRRWALWGAHAHRTNYEEQIQYFSLSSKESQAVLQKERKGTLFVDIQRRINIYLRALWARDFFMRPTSGDYETRQGYRPYIENYLIHLPDAYDAHGEIAASEVYRAAAAHAAAHLVETKSPISAEALNPLQMAVISVIEDARVEALSIKRFPGLRQIWSSLHDATPDMKTTIGDFLNRLARALLDPTYEDNDDWVIEGRSLFAQAQERLDNNQTSWEIGVQLAHKIMDKKIAFHPRTDILTAPYLDDNRYFWEFEEFDFERSLTAGYEEPKQIRKYVSVMELANEVDVETAGDDAQEIWVMGTEFFPYEDSGVSYNELEGKEPVSPPYHYSEWDYQIQLERPAWVTVQEKRTKLGDIQAIDRIAAQYKREISRMKFLLDAMQPQGVQRIRKLEDGDEIDINAAIHSTIDIRMGLQPDPRIMMRSVRKIRDISVLVLLDLSESTNDKVSGQEFSVLDLTRQATVLFADAINKIGDPFAIHGFCSDGRHDVEYYRYKDFDQPYNEIPKAKLAGMVGQLSTRMGAAIRHASYYLKSQRSSKKLLLVITDGEPADIDVRDPQYLRYDTKKAVEEAGRAGIVTYCMSLDPRADQYVSRIFGARNYMVVDHVERLPEKLPLLYAGLTR</sequence>
<dbReference type="InterPro" id="IPR036465">
    <property type="entry name" value="vWFA_dom_sf"/>
</dbReference>
<reference evidence="3" key="1">
    <citation type="submission" date="2016-10" db="EMBL/GenBank/DDBJ databases">
        <authorList>
            <person name="Varghese N."/>
            <person name="Submissions S."/>
        </authorList>
    </citation>
    <scope>NUCLEOTIDE SEQUENCE [LARGE SCALE GENOMIC DNA]</scope>
    <source>
        <strain evidence="3">Nm44</strain>
    </source>
</reference>
<dbReference type="Pfam" id="PF00092">
    <property type="entry name" value="VWA"/>
    <property type="match status" value="1"/>
</dbReference>
<dbReference type="CDD" id="cd01454">
    <property type="entry name" value="vWA_norD_type"/>
    <property type="match status" value="1"/>
</dbReference>
<accession>A0A1I4NKC2</accession>
<dbReference type="Gene3D" id="3.40.50.410">
    <property type="entry name" value="von Willebrand factor, type A domain"/>
    <property type="match status" value="1"/>
</dbReference>
<evidence type="ECO:0000259" key="1">
    <source>
        <dbReference type="PROSITE" id="PS50234"/>
    </source>
</evidence>
<name>A0A1I4NKC2_9PROT</name>
<proteinExistence type="predicted"/>
<dbReference type="AlphaFoldDB" id="A0A1I4NKC2"/>
<dbReference type="Proteomes" id="UP000183287">
    <property type="component" value="Unassembled WGS sequence"/>
</dbReference>
<gene>
    <name evidence="2" type="ORF">SAMN05421863_101540</name>
</gene>
<organism evidence="2 3">
    <name type="scientific">Nitrosomonas communis</name>
    <dbReference type="NCBI Taxonomy" id="44574"/>
    <lineage>
        <taxon>Bacteria</taxon>
        <taxon>Pseudomonadati</taxon>
        <taxon>Pseudomonadota</taxon>
        <taxon>Betaproteobacteria</taxon>
        <taxon>Nitrosomonadales</taxon>
        <taxon>Nitrosomonadaceae</taxon>
        <taxon>Nitrosomonas</taxon>
    </lineage>
</organism>
<evidence type="ECO:0000313" key="3">
    <source>
        <dbReference type="Proteomes" id="UP000183287"/>
    </source>
</evidence>
<dbReference type="STRING" id="44574.AAW31_13325"/>
<feature type="domain" description="VWFA" evidence="1">
    <location>
        <begin position="585"/>
        <end position="773"/>
    </location>
</feature>
<evidence type="ECO:0000313" key="2">
    <source>
        <dbReference type="EMBL" id="SFM15926.1"/>
    </source>
</evidence>